<dbReference type="AlphaFoldDB" id="A0A1J1HND1"/>
<evidence type="ECO:0000313" key="1">
    <source>
        <dbReference type="EMBL" id="CRK89557.1"/>
    </source>
</evidence>
<name>A0A1J1HND1_9DIPT</name>
<dbReference type="EMBL" id="CVRI01000013">
    <property type="protein sequence ID" value="CRK89557.1"/>
    <property type="molecule type" value="Genomic_DNA"/>
</dbReference>
<proteinExistence type="predicted"/>
<organism evidence="1 2">
    <name type="scientific">Clunio marinus</name>
    <dbReference type="NCBI Taxonomy" id="568069"/>
    <lineage>
        <taxon>Eukaryota</taxon>
        <taxon>Metazoa</taxon>
        <taxon>Ecdysozoa</taxon>
        <taxon>Arthropoda</taxon>
        <taxon>Hexapoda</taxon>
        <taxon>Insecta</taxon>
        <taxon>Pterygota</taxon>
        <taxon>Neoptera</taxon>
        <taxon>Endopterygota</taxon>
        <taxon>Diptera</taxon>
        <taxon>Nematocera</taxon>
        <taxon>Chironomoidea</taxon>
        <taxon>Chironomidae</taxon>
        <taxon>Clunio</taxon>
    </lineage>
</organism>
<protein>
    <submittedName>
        <fullName evidence="1">CLUMA_CG003335, isoform A</fullName>
    </submittedName>
</protein>
<sequence length="102" mass="11773">MLVSHHFMFNTTAMIKVIRYSTHHLKEIPDGNQTKYLNGAPSKAELMNLMELIFSKELSNLTNMTSDENKPSFIKRNYLLVYKIATLIMTGTSRKLIHQAEQ</sequence>
<accession>A0A1J1HND1</accession>
<evidence type="ECO:0000313" key="2">
    <source>
        <dbReference type="Proteomes" id="UP000183832"/>
    </source>
</evidence>
<gene>
    <name evidence="1" type="ORF">CLUMA_CG003335</name>
</gene>
<reference evidence="1 2" key="1">
    <citation type="submission" date="2015-04" db="EMBL/GenBank/DDBJ databases">
        <authorList>
            <person name="Syromyatnikov M.Y."/>
            <person name="Popov V.N."/>
        </authorList>
    </citation>
    <scope>NUCLEOTIDE SEQUENCE [LARGE SCALE GENOMIC DNA]</scope>
</reference>
<dbReference type="Proteomes" id="UP000183832">
    <property type="component" value="Unassembled WGS sequence"/>
</dbReference>
<keyword evidence="2" id="KW-1185">Reference proteome</keyword>